<evidence type="ECO:0000313" key="3">
    <source>
        <dbReference type="Proteomes" id="UP000078396"/>
    </source>
</evidence>
<feature type="region of interest" description="Disordered" evidence="1">
    <location>
        <begin position="1"/>
        <end position="75"/>
    </location>
</feature>
<dbReference type="RefSeq" id="WP_064280623.1">
    <property type="nucleotide sequence ID" value="NZ_LWCS01000013.1"/>
</dbReference>
<gene>
    <name evidence="2" type="ORF">A4X20_14285</name>
</gene>
<accession>A0A178M162</accession>
<reference evidence="2 3" key="1">
    <citation type="submission" date="2016-04" db="EMBL/GenBank/DDBJ databases">
        <title>Draft Genome Sequences of Staphylococcus capitis Strain H36, S. capitis Strain H65, S. cohnii Strain H62, S. hominis Strain H69, Mycobacterium iranicum Strain H39, Plantibacter sp. Strain H53, Pseudomonas oryzihabitans Strain H72, and Microbacterium sp. Strain H83, isolated from residential settings.</title>
        <authorList>
            <person name="Lymperopoulou D."/>
            <person name="Adams R.I."/>
            <person name="Lindow S."/>
            <person name="Coil D.A."/>
            <person name="Jospin G."/>
            <person name="Eisen J.A."/>
        </authorList>
    </citation>
    <scope>NUCLEOTIDE SEQUENCE [LARGE SCALE GENOMIC DNA]</scope>
    <source>
        <strain evidence="2 3">H39</strain>
    </source>
</reference>
<protein>
    <submittedName>
        <fullName evidence="2">Uncharacterized protein</fullName>
    </submittedName>
</protein>
<organism evidence="2 3">
    <name type="scientific">Mycolicibacterium iranicum</name>
    <name type="common">Mycobacterium iranicum</name>
    <dbReference type="NCBI Taxonomy" id="912594"/>
    <lineage>
        <taxon>Bacteria</taxon>
        <taxon>Bacillati</taxon>
        <taxon>Actinomycetota</taxon>
        <taxon>Actinomycetes</taxon>
        <taxon>Mycobacteriales</taxon>
        <taxon>Mycobacteriaceae</taxon>
        <taxon>Mycolicibacterium</taxon>
    </lineage>
</organism>
<dbReference type="Proteomes" id="UP000078396">
    <property type="component" value="Unassembled WGS sequence"/>
</dbReference>
<evidence type="ECO:0000256" key="1">
    <source>
        <dbReference type="SAM" id="MobiDB-lite"/>
    </source>
</evidence>
<dbReference type="AlphaFoldDB" id="A0A178M162"/>
<proteinExistence type="predicted"/>
<sequence>MGVPAGRGRIDVASDSNDDGALAQNDATLDLPAINQMDDVVAGDPRRRRGPRLGSDACTTPSPPVAGRYLSLDAT</sequence>
<comment type="caution">
    <text evidence="2">The sequence shown here is derived from an EMBL/GenBank/DDBJ whole genome shotgun (WGS) entry which is preliminary data.</text>
</comment>
<evidence type="ECO:0000313" key="2">
    <source>
        <dbReference type="EMBL" id="OAN40290.1"/>
    </source>
</evidence>
<dbReference type="EMBL" id="LWCS01000013">
    <property type="protein sequence ID" value="OAN40290.1"/>
    <property type="molecule type" value="Genomic_DNA"/>
</dbReference>
<name>A0A178M162_MYCIR</name>